<dbReference type="EMBL" id="CAJVQC010059113">
    <property type="protein sequence ID" value="CAG8799461.1"/>
    <property type="molecule type" value="Genomic_DNA"/>
</dbReference>
<evidence type="ECO:0000313" key="1">
    <source>
        <dbReference type="EMBL" id="CAG8799461.1"/>
    </source>
</evidence>
<accession>A0ACA9RMP3</accession>
<keyword evidence="2" id="KW-1185">Reference proteome</keyword>
<reference evidence="1" key="1">
    <citation type="submission" date="2021-06" db="EMBL/GenBank/DDBJ databases">
        <authorList>
            <person name="Kallberg Y."/>
            <person name="Tangrot J."/>
            <person name="Rosling A."/>
        </authorList>
    </citation>
    <scope>NUCLEOTIDE SEQUENCE</scope>
    <source>
        <strain evidence="1">MA461A</strain>
    </source>
</reference>
<proteinExistence type="predicted"/>
<evidence type="ECO:0000313" key="2">
    <source>
        <dbReference type="Proteomes" id="UP000789920"/>
    </source>
</evidence>
<dbReference type="Proteomes" id="UP000789920">
    <property type="component" value="Unassembled WGS sequence"/>
</dbReference>
<name>A0ACA9RMP3_9GLOM</name>
<sequence>IEHITVEYYHAGTPYLSPEAIEKIIQSRETVKNACREMAYKYSTSTRRIYEIWKRHAEEIPLRKQQLIHSVVSSEIISENNTSDKKSKKKKSGSGTEASFSANKVGITNILIKKVDEMDDLRVKLAQNHKEREEAKPMALQAFIPFQYQICDNTFGACSAKVESPESRNRVPLL</sequence>
<organism evidence="1 2">
    <name type="scientific">Racocetra persica</name>
    <dbReference type="NCBI Taxonomy" id="160502"/>
    <lineage>
        <taxon>Eukaryota</taxon>
        <taxon>Fungi</taxon>
        <taxon>Fungi incertae sedis</taxon>
        <taxon>Mucoromycota</taxon>
        <taxon>Glomeromycotina</taxon>
        <taxon>Glomeromycetes</taxon>
        <taxon>Diversisporales</taxon>
        <taxon>Gigasporaceae</taxon>
        <taxon>Racocetra</taxon>
    </lineage>
</organism>
<feature type="non-terminal residue" evidence="1">
    <location>
        <position position="174"/>
    </location>
</feature>
<gene>
    <name evidence="1" type="ORF">RPERSI_LOCUS20728</name>
</gene>
<comment type="caution">
    <text evidence="1">The sequence shown here is derived from an EMBL/GenBank/DDBJ whole genome shotgun (WGS) entry which is preliminary data.</text>
</comment>
<protein>
    <submittedName>
        <fullName evidence="1">29512_t:CDS:1</fullName>
    </submittedName>
</protein>
<feature type="non-terminal residue" evidence="1">
    <location>
        <position position="1"/>
    </location>
</feature>